<dbReference type="InterPro" id="IPR004942">
    <property type="entry name" value="Roadblock/LAMTOR2_dom"/>
</dbReference>
<dbReference type="PANTHER" id="PTHR13323">
    <property type="entry name" value="LATE ENDOSOMAL/LYSOSOMAL MP1 INTERACTING PROTEIN"/>
    <property type="match status" value="1"/>
</dbReference>
<dbReference type="SMART" id="SM00960">
    <property type="entry name" value="Robl_LC7"/>
    <property type="match status" value="1"/>
</dbReference>
<dbReference type="Proteomes" id="UP000054359">
    <property type="component" value="Unassembled WGS sequence"/>
</dbReference>
<dbReference type="SUPFAM" id="SSF103196">
    <property type="entry name" value="Roadblock/LC7 domain"/>
    <property type="match status" value="1"/>
</dbReference>
<comment type="similarity">
    <text evidence="1">Belongs to the GAMAD family.</text>
</comment>
<accession>A0A087UXC5</accession>
<sequence>MLKPKALTQVLSQANTGGVSSTLLLNREGTLLAYSGYAGKDAKLTAAITSNIWMAYEKSGCSAYSSEALKFIIIDCEEGYVAVTGVANLLLCLQADANVDLGMLKAKSEALSKYLEVPLMQVSASS</sequence>
<dbReference type="GO" id="GO:0032008">
    <property type="term" value="P:positive regulation of TOR signaling"/>
    <property type="evidence" value="ECO:0007669"/>
    <property type="project" value="InterPro"/>
</dbReference>
<keyword evidence="5" id="KW-1185">Reference proteome</keyword>
<dbReference type="OrthoDB" id="271745at2759"/>
<dbReference type="FunFam" id="3.30.450.30:FF:000004">
    <property type="entry name" value="ragulator complex protein LAMTOR2"/>
    <property type="match status" value="1"/>
</dbReference>
<reference evidence="4 5" key="1">
    <citation type="submission" date="2013-11" db="EMBL/GenBank/DDBJ databases">
        <title>Genome sequencing of Stegodyphus mimosarum.</title>
        <authorList>
            <person name="Bechsgaard J."/>
        </authorList>
    </citation>
    <scope>NUCLEOTIDE SEQUENCE [LARGE SCALE GENOMIC DNA]</scope>
</reference>
<dbReference type="GO" id="GO:0060090">
    <property type="term" value="F:molecular adaptor activity"/>
    <property type="evidence" value="ECO:0007669"/>
    <property type="project" value="InterPro"/>
</dbReference>
<evidence type="ECO:0000256" key="2">
    <source>
        <dbReference type="ARBA" id="ARBA00072715"/>
    </source>
</evidence>
<dbReference type="InterPro" id="IPR037587">
    <property type="entry name" value="LAMTOR2-like"/>
</dbReference>
<dbReference type="Pfam" id="PF03259">
    <property type="entry name" value="Robl_LC7"/>
    <property type="match status" value="1"/>
</dbReference>
<dbReference type="OMA" id="WAAYEKN"/>
<organism evidence="4 5">
    <name type="scientific">Stegodyphus mimosarum</name>
    <name type="common">African social velvet spider</name>
    <dbReference type="NCBI Taxonomy" id="407821"/>
    <lineage>
        <taxon>Eukaryota</taxon>
        <taxon>Metazoa</taxon>
        <taxon>Ecdysozoa</taxon>
        <taxon>Arthropoda</taxon>
        <taxon>Chelicerata</taxon>
        <taxon>Arachnida</taxon>
        <taxon>Araneae</taxon>
        <taxon>Araneomorphae</taxon>
        <taxon>Entelegynae</taxon>
        <taxon>Eresoidea</taxon>
        <taxon>Eresidae</taxon>
        <taxon>Stegodyphus</taxon>
    </lineage>
</organism>
<evidence type="ECO:0000259" key="3">
    <source>
        <dbReference type="SMART" id="SM00960"/>
    </source>
</evidence>
<dbReference type="Gene3D" id="3.30.450.30">
    <property type="entry name" value="Dynein light chain 2a, cytoplasmic"/>
    <property type="match status" value="1"/>
</dbReference>
<feature type="non-terminal residue" evidence="4">
    <location>
        <position position="126"/>
    </location>
</feature>
<dbReference type="GO" id="GO:0005737">
    <property type="term" value="C:cytoplasm"/>
    <property type="evidence" value="ECO:0007669"/>
    <property type="project" value="UniProtKB-ARBA"/>
</dbReference>
<dbReference type="AlphaFoldDB" id="A0A087UXC5"/>
<evidence type="ECO:0000313" key="5">
    <source>
        <dbReference type="Proteomes" id="UP000054359"/>
    </source>
</evidence>
<protein>
    <recommendedName>
        <fullName evidence="2">Ragulator complex protein LAMTOR2 homolog</fullName>
    </recommendedName>
</protein>
<feature type="domain" description="Roadblock/LAMTOR2" evidence="3">
    <location>
        <begin position="7"/>
        <end position="95"/>
    </location>
</feature>
<evidence type="ECO:0000313" key="4">
    <source>
        <dbReference type="EMBL" id="KFM82014.1"/>
    </source>
</evidence>
<dbReference type="GO" id="GO:0005085">
    <property type="term" value="F:guanyl-nucleotide exchange factor activity"/>
    <property type="evidence" value="ECO:0007669"/>
    <property type="project" value="InterPro"/>
</dbReference>
<name>A0A087UXC5_STEMI</name>
<dbReference type="EMBL" id="KK122144">
    <property type="protein sequence ID" value="KFM82014.1"/>
    <property type="molecule type" value="Genomic_DNA"/>
</dbReference>
<dbReference type="STRING" id="407821.A0A087UXC5"/>
<evidence type="ECO:0000256" key="1">
    <source>
        <dbReference type="ARBA" id="ARBA00007191"/>
    </source>
</evidence>
<proteinExistence type="inferred from homology"/>
<gene>
    <name evidence="4" type="ORF">X975_18313</name>
</gene>